<evidence type="ECO:0000313" key="7">
    <source>
        <dbReference type="Proteomes" id="UP001501442"/>
    </source>
</evidence>
<dbReference type="RefSeq" id="WP_345430329.1">
    <property type="nucleotide sequence ID" value="NZ_BAABHK010000002.1"/>
</dbReference>
<organism evidence="6 7">
    <name type="scientific">Actinoallomurus vinaceus</name>
    <dbReference type="NCBI Taxonomy" id="1080074"/>
    <lineage>
        <taxon>Bacteria</taxon>
        <taxon>Bacillati</taxon>
        <taxon>Actinomycetota</taxon>
        <taxon>Actinomycetes</taxon>
        <taxon>Streptosporangiales</taxon>
        <taxon>Thermomonosporaceae</taxon>
        <taxon>Actinoallomurus</taxon>
    </lineage>
</organism>
<evidence type="ECO:0000259" key="3">
    <source>
        <dbReference type="Pfam" id="PF07905"/>
    </source>
</evidence>
<evidence type="ECO:0000259" key="5">
    <source>
        <dbReference type="Pfam" id="PF17853"/>
    </source>
</evidence>
<evidence type="ECO:0000313" key="6">
    <source>
        <dbReference type="EMBL" id="GAA4623415.1"/>
    </source>
</evidence>
<sequence length="576" mass="62190">MNARRDVEHVRPASLPAGRDGDVRRANAMAWGGGSPEAGPPETGAARLTVRDILGLDFVATWGPEVVAGAAHLDRPVRWLHVAEAADVAVMLTGGEMVLTTGLLLADDERVQTEYIESMRRADVAAVVLGLGRAFRTTPEAMRRAAERCGVPLIVLHRPAPFVRLTEEVHSRLLHGRFATLDLSDRIRSSLTALNLSGATLQQLLDEIACYGGCPVVLVNLAQRVLASAGDKASLSELLRDWDRVSRQVAELAGSGPVTVEPDGWIVVSLEARGRRWGRLVFFGYAGSDEFGLVLGMRAAEALAMHRLLGDRDHGWEAQAAEALLLDLASGSARPEQLVTRVRAAGLPVNRRTFVPLVVRLLADGPGETEHDGVPELIERAVSEVPEVAGLVARIGQESTAALLSISYGEDSDAAVCRVAVRIREALNSRGRRAVLGAGFACSVLDEVRRSFVEAVHVADAAVAAPPEGPVARLGDVRLRGLVRLLRDDPELQAFIERELGPLLREPSLLGVLRTYMETGRNKSLAAQALHVSRPTLYRRLQRIEALLGIDLEDWERLTSLYVALLAHEGQRATGA</sequence>
<evidence type="ECO:0000259" key="4">
    <source>
        <dbReference type="Pfam" id="PF13556"/>
    </source>
</evidence>
<evidence type="ECO:0000256" key="1">
    <source>
        <dbReference type="ARBA" id="ARBA00006754"/>
    </source>
</evidence>
<keyword evidence="7" id="KW-1185">Reference proteome</keyword>
<dbReference type="Pfam" id="PF17853">
    <property type="entry name" value="GGDEF_2"/>
    <property type="match status" value="1"/>
</dbReference>
<dbReference type="Proteomes" id="UP001501442">
    <property type="component" value="Unassembled WGS sequence"/>
</dbReference>
<reference evidence="7" key="1">
    <citation type="journal article" date="2019" name="Int. J. Syst. Evol. Microbiol.">
        <title>The Global Catalogue of Microorganisms (GCM) 10K type strain sequencing project: providing services to taxonomists for standard genome sequencing and annotation.</title>
        <authorList>
            <consortium name="The Broad Institute Genomics Platform"/>
            <consortium name="The Broad Institute Genome Sequencing Center for Infectious Disease"/>
            <person name="Wu L."/>
            <person name="Ma J."/>
        </authorList>
    </citation>
    <scope>NUCLEOTIDE SEQUENCE [LARGE SCALE GENOMIC DNA]</scope>
    <source>
        <strain evidence="7">JCM 17939</strain>
    </source>
</reference>
<dbReference type="EMBL" id="BAABHK010000002">
    <property type="protein sequence ID" value="GAA4623415.1"/>
    <property type="molecule type" value="Genomic_DNA"/>
</dbReference>
<dbReference type="PANTHER" id="PTHR33744">
    <property type="entry name" value="CARBOHYDRATE DIACID REGULATOR"/>
    <property type="match status" value="1"/>
</dbReference>
<dbReference type="Pfam" id="PF07905">
    <property type="entry name" value="PucR"/>
    <property type="match status" value="1"/>
</dbReference>
<feature type="region of interest" description="Disordered" evidence="2">
    <location>
        <begin position="1"/>
        <end position="22"/>
    </location>
</feature>
<feature type="domain" description="Purine catabolism PurC-like" evidence="3">
    <location>
        <begin position="53"/>
        <end position="173"/>
    </location>
</feature>
<comment type="similarity">
    <text evidence="1">Belongs to the CdaR family.</text>
</comment>
<accession>A0ABP8U4J5</accession>
<feature type="domain" description="CdaR GGDEF-like" evidence="5">
    <location>
        <begin position="331"/>
        <end position="460"/>
    </location>
</feature>
<dbReference type="InterPro" id="IPR041522">
    <property type="entry name" value="CdaR_GGDEF"/>
</dbReference>
<dbReference type="Gene3D" id="1.10.10.2840">
    <property type="entry name" value="PucR C-terminal helix-turn-helix domain"/>
    <property type="match status" value="1"/>
</dbReference>
<feature type="domain" description="PucR C-terminal helix-turn-helix" evidence="4">
    <location>
        <begin position="509"/>
        <end position="567"/>
    </location>
</feature>
<name>A0ABP8U4J5_9ACTN</name>
<proteinExistence type="inferred from homology"/>
<dbReference type="Pfam" id="PF13556">
    <property type="entry name" value="HTH_30"/>
    <property type="match status" value="1"/>
</dbReference>
<dbReference type="PANTHER" id="PTHR33744:SF1">
    <property type="entry name" value="DNA-BINDING TRANSCRIPTIONAL ACTIVATOR ADER"/>
    <property type="match status" value="1"/>
</dbReference>
<comment type="caution">
    <text evidence="6">The sequence shown here is derived from an EMBL/GenBank/DDBJ whole genome shotgun (WGS) entry which is preliminary data.</text>
</comment>
<dbReference type="InterPro" id="IPR009057">
    <property type="entry name" value="Homeodomain-like_sf"/>
</dbReference>
<feature type="compositionally biased region" description="Basic and acidic residues" evidence="2">
    <location>
        <begin position="1"/>
        <end position="11"/>
    </location>
</feature>
<dbReference type="InterPro" id="IPR042070">
    <property type="entry name" value="PucR_C-HTH_sf"/>
</dbReference>
<dbReference type="InterPro" id="IPR051448">
    <property type="entry name" value="CdaR-like_regulators"/>
</dbReference>
<dbReference type="InterPro" id="IPR025736">
    <property type="entry name" value="PucR_C-HTH_dom"/>
</dbReference>
<evidence type="ECO:0000256" key="2">
    <source>
        <dbReference type="SAM" id="MobiDB-lite"/>
    </source>
</evidence>
<dbReference type="InterPro" id="IPR012914">
    <property type="entry name" value="PucR_dom"/>
</dbReference>
<gene>
    <name evidence="6" type="ORF">GCM10023196_019510</name>
</gene>
<dbReference type="SUPFAM" id="SSF46689">
    <property type="entry name" value="Homeodomain-like"/>
    <property type="match status" value="1"/>
</dbReference>
<protein>
    <submittedName>
        <fullName evidence="6">PucR family transcriptional regulator</fullName>
    </submittedName>
</protein>